<comment type="caution">
    <text evidence="2">The sequence shown here is derived from an EMBL/GenBank/DDBJ whole genome shotgun (WGS) entry which is preliminary data.</text>
</comment>
<organism evidence="2 3">
    <name type="scientific">Vespula germanica</name>
    <name type="common">German yellow jacket</name>
    <name type="synonym">Paravespula germanica</name>
    <dbReference type="NCBI Taxonomy" id="30212"/>
    <lineage>
        <taxon>Eukaryota</taxon>
        <taxon>Metazoa</taxon>
        <taxon>Ecdysozoa</taxon>
        <taxon>Arthropoda</taxon>
        <taxon>Hexapoda</taxon>
        <taxon>Insecta</taxon>
        <taxon>Pterygota</taxon>
        <taxon>Neoptera</taxon>
        <taxon>Endopterygota</taxon>
        <taxon>Hymenoptera</taxon>
        <taxon>Apocrita</taxon>
        <taxon>Aculeata</taxon>
        <taxon>Vespoidea</taxon>
        <taxon>Vespidae</taxon>
        <taxon>Vespinae</taxon>
        <taxon>Vespula</taxon>
    </lineage>
</organism>
<dbReference type="AlphaFoldDB" id="A0A834U6E1"/>
<name>A0A834U6E1_VESGE</name>
<dbReference type="EMBL" id="JACSDZ010000001">
    <property type="protein sequence ID" value="KAF7418185.1"/>
    <property type="molecule type" value="Genomic_DNA"/>
</dbReference>
<protein>
    <submittedName>
        <fullName evidence="2">Uncharacterized protein</fullName>
    </submittedName>
</protein>
<reference evidence="2" key="1">
    <citation type="journal article" date="2020" name="G3 (Bethesda)">
        <title>High-Quality Assemblies for Three Invasive Social Wasps from the &lt;i&gt;Vespula&lt;/i&gt; Genus.</title>
        <authorList>
            <person name="Harrop T.W.R."/>
            <person name="Guhlin J."/>
            <person name="McLaughlin G.M."/>
            <person name="Permina E."/>
            <person name="Stockwell P."/>
            <person name="Gilligan J."/>
            <person name="Le Lec M.F."/>
            <person name="Gruber M.A.M."/>
            <person name="Quinn O."/>
            <person name="Lovegrove M."/>
            <person name="Duncan E.J."/>
            <person name="Remnant E.J."/>
            <person name="Van Eeckhoven J."/>
            <person name="Graham B."/>
            <person name="Knapp R.A."/>
            <person name="Langford K.W."/>
            <person name="Kronenberg Z."/>
            <person name="Press M.O."/>
            <person name="Eacker S.M."/>
            <person name="Wilson-Rankin E.E."/>
            <person name="Purcell J."/>
            <person name="Lester P.J."/>
            <person name="Dearden P.K."/>
        </authorList>
    </citation>
    <scope>NUCLEOTIDE SEQUENCE</scope>
    <source>
        <strain evidence="2">Linc-1</strain>
    </source>
</reference>
<keyword evidence="3" id="KW-1185">Reference proteome</keyword>
<evidence type="ECO:0000313" key="3">
    <source>
        <dbReference type="Proteomes" id="UP000617340"/>
    </source>
</evidence>
<accession>A0A834U6E1</accession>
<dbReference type="Proteomes" id="UP000617340">
    <property type="component" value="Unassembled WGS sequence"/>
</dbReference>
<evidence type="ECO:0000256" key="1">
    <source>
        <dbReference type="SAM" id="MobiDB-lite"/>
    </source>
</evidence>
<proteinExistence type="predicted"/>
<feature type="region of interest" description="Disordered" evidence="1">
    <location>
        <begin position="1"/>
        <end position="21"/>
    </location>
</feature>
<evidence type="ECO:0000313" key="2">
    <source>
        <dbReference type="EMBL" id="KAF7418185.1"/>
    </source>
</evidence>
<sequence>MRMGTTVQQNEIVSSQTISSKTRSVEIITYENRSRFFGSERRRPAQKLTSMSLTHETHPTETIIINLTYLLPNLRKI</sequence>
<gene>
    <name evidence="2" type="ORF">HZH68_000838</name>
</gene>